<dbReference type="InterPro" id="IPR006311">
    <property type="entry name" value="TAT_signal"/>
</dbReference>
<reference evidence="4" key="1">
    <citation type="journal article" date="2019" name="Int. J. Syst. Evol. Microbiol.">
        <title>The Global Catalogue of Microorganisms (GCM) 10K type strain sequencing project: providing services to taxonomists for standard genome sequencing and annotation.</title>
        <authorList>
            <consortium name="The Broad Institute Genomics Platform"/>
            <consortium name="The Broad Institute Genome Sequencing Center for Infectious Disease"/>
            <person name="Wu L."/>
            <person name="Ma J."/>
        </authorList>
    </citation>
    <scope>NUCLEOTIDE SEQUENCE [LARGE SCALE GENOMIC DNA]</scope>
    <source>
        <strain evidence="4">JCM 16702</strain>
    </source>
</reference>
<dbReference type="Gene3D" id="2.60.40.380">
    <property type="entry name" value="Purple acid phosphatase-like, N-terminal"/>
    <property type="match status" value="1"/>
</dbReference>
<dbReference type="PANTHER" id="PTHR43606:SF2">
    <property type="entry name" value="ALKALINE PHOSPHATASE FAMILY PROTEIN (AFU_ORTHOLOGUE AFUA_5G03860)"/>
    <property type="match status" value="1"/>
</dbReference>
<name>A0ABP7WY14_9ACTN</name>
<accession>A0ABP7WY14</accession>
<dbReference type="PROSITE" id="PS51318">
    <property type="entry name" value="TAT"/>
    <property type="match status" value="1"/>
</dbReference>
<dbReference type="CDD" id="cd07389">
    <property type="entry name" value="MPP_PhoD"/>
    <property type="match status" value="1"/>
</dbReference>
<dbReference type="PANTHER" id="PTHR43606">
    <property type="entry name" value="PHOSPHATASE, PUTATIVE (AFU_ORTHOLOGUE AFUA_6G08710)-RELATED"/>
    <property type="match status" value="1"/>
</dbReference>
<organism evidence="3 4">
    <name type="scientific">Actinomadura miaoliensis</name>
    <dbReference type="NCBI Taxonomy" id="430685"/>
    <lineage>
        <taxon>Bacteria</taxon>
        <taxon>Bacillati</taxon>
        <taxon>Actinomycetota</taxon>
        <taxon>Actinomycetes</taxon>
        <taxon>Streptosporangiales</taxon>
        <taxon>Thermomonosporaceae</taxon>
        <taxon>Actinomadura</taxon>
    </lineage>
</organism>
<dbReference type="Gene3D" id="3.60.21.70">
    <property type="entry name" value="PhoD-like phosphatase"/>
    <property type="match status" value="1"/>
</dbReference>
<dbReference type="InterPro" id="IPR032093">
    <property type="entry name" value="PhoD_N"/>
</dbReference>
<dbReference type="InterPro" id="IPR018946">
    <property type="entry name" value="PhoD-like_MPP"/>
</dbReference>
<evidence type="ECO:0000313" key="4">
    <source>
        <dbReference type="Proteomes" id="UP001500683"/>
    </source>
</evidence>
<feature type="domain" description="Phospholipase D N-terminal" evidence="2">
    <location>
        <begin position="38"/>
        <end position="134"/>
    </location>
</feature>
<dbReference type="InterPro" id="IPR029052">
    <property type="entry name" value="Metallo-depent_PP-like"/>
</dbReference>
<feature type="domain" description="PhoD-like phosphatase metallophosphatase" evidence="1">
    <location>
        <begin position="146"/>
        <end position="467"/>
    </location>
</feature>
<proteinExistence type="predicted"/>
<dbReference type="Pfam" id="PF16655">
    <property type="entry name" value="PhoD_N"/>
    <property type="match status" value="1"/>
</dbReference>
<protein>
    <submittedName>
        <fullName evidence="3">Alkaline phosphatase D family protein</fullName>
    </submittedName>
</protein>
<dbReference type="InterPro" id="IPR038607">
    <property type="entry name" value="PhoD-like_sf"/>
</dbReference>
<evidence type="ECO:0000313" key="3">
    <source>
        <dbReference type="EMBL" id="GAA4099102.1"/>
    </source>
</evidence>
<dbReference type="InterPro" id="IPR052900">
    <property type="entry name" value="Phospholipid_Metab_Enz"/>
</dbReference>
<dbReference type="Proteomes" id="UP001500683">
    <property type="component" value="Unassembled WGS sequence"/>
</dbReference>
<dbReference type="SUPFAM" id="SSF56300">
    <property type="entry name" value="Metallo-dependent phosphatases"/>
    <property type="match status" value="1"/>
</dbReference>
<dbReference type="RefSeq" id="WP_344957063.1">
    <property type="nucleotide sequence ID" value="NZ_BAAAZG010000059.1"/>
</dbReference>
<keyword evidence="4" id="KW-1185">Reference proteome</keyword>
<gene>
    <name evidence="3" type="ORF">GCM10022214_74830</name>
</gene>
<dbReference type="Pfam" id="PF09423">
    <property type="entry name" value="PhoD"/>
    <property type="match status" value="1"/>
</dbReference>
<evidence type="ECO:0000259" key="1">
    <source>
        <dbReference type="Pfam" id="PF09423"/>
    </source>
</evidence>
<sequence length="505" mass="56378">MLSITRRRFLAHGAAAGVLVMPMAPSPRRRTPADPFTLGVASGDPLPDSVILWTRLAPRPLDVGGGMPDRPIRVEWQVAEDEHFHRVVRSGETLARPESAHSVHVEPRGLRPASWYFYRFRVGRDISPVGRTRTAPAPGSLSSFAFAVASCQDWQNGYFAAYQHIAREDLELLLHLGDYIYEEPITPTGTPDTPGFARASLPPEHLRPEAMTLDQYRLRYALYKSDPQLQAAHAALPWVLTWDDHEVDGNWAGETPADPDQQPPAAFRARLAAATRAYYEHLPLRAVQPLYRRLTFGDMVEFNVTDTRRYRVPGRTMLGDQQESWLLQGLSRSRARWNVVTAQVVMAQLDLKPGPGRSLDQDKWDGFPESRRRILERAAHVRNPVVLSGDSHVNIVSDLTLDFDDPAARTVATEFTGTAIASRGTTLAEQAVIHATMGQEMPYIRYFEGYHRGYLTCRLTPSTWTTEHRAVDTAGERGQVVSPDAAVRTNAAFVVEDGRPGAHRS</sequence>
<dbReference type="EMBL" id="BAAAZG010000059">
    <property type="protein sequence ID" value="GAA4099102.1"/>
    <property type="molecule type" value="Genomic_DNA"/>
</dbReference>
<evidence type="ECO:0000259" key="2">
    <source>
        <dbReference type="Pfam" id="PF16655"/>
    </source>
</evidence>
<comment type="caution">
    <text evidence="3">The sequence shown here is derived from an EMBL/GenBank/DDBJ whole genome shotgun (WGS) entry which is preliminary data.</text>
</comment>